<protein>
    <submittedName>
        <fullName evidence="1">Uncharacterized protein</fullName>
    </submittedName>
</protein>
<accession>A0A4Y2P827</accession>
<keyword evidence="2" id="KW-1185">Reference proteome</keyword>
<sequence>MAFGRQGIFIPDERPQNDISAIWAAHKYEDIFLIYDIQDKENFQERKEYRTTCSNSWEVILKLEKVTPFNNFKIFLTMKRTDCIANSAKGIGLVWFYNLNGKRCPVPYRADCELTAQSHNQETFTVDEHFACLLEKEQNFPRDVLVLRVQLYVMNCCSRHFRYKTGGGKHSDDKNDKNFIYCPRF</sequence>
<dbReference type="EMBL" id="BGPR01010808">
    <property type="protein sequence ID" value="GBN48095.1"/>
    <property type="molecule type" value="Genomic_DNA"/>
</dbReference>
<evidence type="ECO:0000313" key="2">
    <source>
        <dbReference type="Proteomes" id="UP000499080"/>
    </source>
</evidence>
<comment type="caution">
    <text evidence="1">The sequence shown here is derived from an EMBL/GenBank/DDBJ whole genome shotgun (WGS) entry which is preliminary data.</text>
</comment>
<name>A0A4Y2P827_ARAVE</name>
<dbReference type="AlphaFoldDB" id="A0A4Y2P827"/>
<gene>
    <name evidence="1" type="ORF">AVEN_141547_1</name>
</gene>
<proteinExistence type="predicted"/>
<evidence type="ECO:0000313" key="1">
    <source>
        <dbReference type="EMBL" id="GBN48095.1"/>
    </source>
</evidence>
<organism evidence="1 2">
    <name type="scientific">Araneus ventricosus</name>
    <name type="common">Orbweaver spider</name>
    <name type="synonym">Epeira ventricosa</name>
    <dbReference type="NCBI Taxonomy" id="182803"/>
    <lineage>
        <taxon>Eukaryota</taxon>
        <taxon>Metazoa</taxon>
        <taxon>Ecdysozoa</taxon>
        <taxon>Arthropoda</taxon>
        <taxon>Chelicerata</taxon>
        <taxon>Arachnida</taxon>
        <taxon>Araneae</taxon>
        <taxon>Araneomorphae</taxon>
        <taxon>Entelegynae</taxon>
        <taxon>Araneoidea</taxon>
        <taxon>Araneidae</taxon>
        <taxon>Araneus</taxon>
    </lineage>
</organism>
<dbReference type="Proteomes" id="UP000499080">
    <property type="component" value="Unassembled WGS sequence"/>
</dbReference>
<reference evidence="1 2" key="1">
    <citation type="journal article" date="2019" name="Sci. Rep.">
        <title>Orb-weaving spider Araneus ventricosus genome elucidates the spidroin gene catalogue.</title>
        <authorList>
            <person name="Kono N."/>
            <person name="Nakamura H."/>
            <person name="Ohtoshi R."/>
            <person name="Moran D.A.P."/>
            <person name="Shinohara A."/>
            <person name="Yoshida Y."/>
            <person name="Fujiwara M."/>
            <person name="Mori M."/>
            <person name="Tomita M."/>
            <person name="Arakawa K."/>
        </authorList>
    </citation>
    <scope>NUCLEOTIDE SEQUENCE [LARGE SCALE GENOMIC DNA]</scope>
</reference>